<gene>
    <name evidence="1" type="ORF">BDV25DRAFT_142104</name>
</gene>
<dbReference type="Proteomes" id="UP000325780">
    <property type="component" value="Unassembled WGS sequence"/>
</dbReference>
<evidence type="ECO:0000313" key="1">
    <source>
        <dbReference type="EMBL" id="KAE8148098.1"/>
    </source>
</evidence>
<dbReference type="OrthoDB" id="3940621at2759"/>
<organism evidence="1 2">
    <name type="scientific">Aspergillus avenaceus</name>
    <dbReference type="NCBI Taxonomy" id="36643"/>
    <lineage>
        <taxon>Eukaryota</taxon>
        <taxon>Fungi</taxon>
        <taxon>Dikarya</taxon>
        <taxon>Ascomycota</taxon>
        <taxon>Pezizomycotina</taxon>
        <taxon>Eurotiomycetes</taxon>
        <taxon>Eurotiomycetidae</taxon>
        <taxon>Eurotiales</taxon>
        <taxon>Aspergillaceae</taxon>
        <taxon>Aspergillus</taxon>
        <taxon>Aspergillus subgen. Circumdati</taxon>
    </lineage>
</organism>
<name>A0A5N6TP06_ASPAV</name>
<accession>A0A5N6TP06</accession>
<dbReference type="AlphaFoldDB" id="A0A5N6TP06"/>
<reference evidence="1 2" key="1">
    <citation type="submission" date="2019-04" db="EMBL/GenBank/DDBJ databases">
        <title>Friends and foes A comparative genomics study of 23 Aspergillus species from section Flavi.</title>
        <authorList>
            <consortium name="DOE Joint Genome Institute"/>
            <person name="Kjaerbolling I."/>
            <person name="Vesth T."/>
            <person name="Frisvad J.C."/>
            <person name="Nybo J.L."/>
            <person name="Theobald S."/>
            <person name="Kildgaard S."/>
            <person name="Isbrandt T."/>
            <person name="Kuo A."/>
            <person name="Sato A."/>
            <person name="Lyhne E.K."/>
            <person name="Kogle M.E."/>
            <person name="Wiebenga A."/>
            <person name="Kun R.S."/>
            <person name="Lubbers R.J."/>
            <person name="Makela M.R."/>
            <person name="Barry K."/>
            <person name="Chovatia M."/>
            <person name="Clum A."/>
            <person name="Daum C."/>
            <person name="Haridas S."/>
            <person name="He G."/>
            <person name="LaButti K."/>
            <person name="Lipzen A."/>
            <person name="Mondo S."/>
            <person name="Riley R."/>
            <person name="Salamov A."/>
            <person name="Simmons B.A."/>
            <person name="Magnuson J.K."/>
            <person name="Henrissat B."/>
            <person name="Mortensen U.H."/>
            <person name="Larsen T.O."/>
            <person name="Devries R.P."/>
            <person name="Grigoriev I.V."/>
            <person name="Machida M."/>
            <person name="Baker S.E."/>
            <person name="Andersen M.R."/>
        </authorList>
    </citation>
    <scope>NUCLEOTIDE SEQUENCE [LARGE SCALE GENOMIC DNA]</scope>
    <source>
        <strain evidence="1 2">IBT 18842</strain>
    </source>
</reference>
<keyword evidence="2" id="KW-1185">Reference proteome</keyword>
<dbReference type="EMBL" id="ML742175">
    <property type="protein sequence ID" value="KAE8148098.1"/>
    <property type="molecule type" value="Genomic_DNA"/>
</dbReference>
<evidence type="ECO:0000313" key="2">
    <source>
        <dbReference type="Proteomes" id="UP000325780"/>
    </source>
</evidence>
<proteinExistence type="predicted"/>
<protein>
    <submittedName>
        <fullName evidence="1">Uncharacterized protein</fullName>
    </submittedName>
</protein>
<sequence>MTEGTPLGNFNILPSIVREQIWQNLLPSGHDDPVIKTPVVKADLNILCTSRALEEEISQFIYDRGALTFEVTARYEPDIEWIRLIYFHNLYKQEQATWIVKNVADAAKRGLATFPIHRLKYVGVCIDPGHTSNASFFGLYLKICSLLWILNSASRIRRLSVSLVSHGRGEWYNRRTGEFHRTYKDFWDHDVAFLPFCTLRNIKKITFYTCDGRFLALMDSTNIANGMTIVNSHSWPFGPRSTAPFDVDQVTANHRLVLLDHFWFDCDSALASQLRIEILRTWFVDGHSGISLHENSFRYTMLLYPSLILNLSPLLVTLKAMHVTLLACYGLILDQQRLPHIQPKSWDSHLWLDAFPRGIRISKNKKFGQLVTFQWPLYLHFVASHGFLRSGYELILKWDGGEISRGCTAEDLDRVNPKLGPKMSDVSFV</sequence>